<sequence length="152" mass="17092">MRISKLVTLAAGLIVSLPLSAWEADAAPFPLPLLVEASDIVLAQMPVDDGPEMMWHGFRGVREPRPGYRRHSNGWWYPIGAFAAGSLLGMGAAFDRPPPHPDEAPPPSPRAVWFDPEHYTWCAQKYRSYRAYDNTFQPHKGPRRQCHSPFVD</sequence>
<feature type="chain" id="PRO_5047064564" description="Lectin-like protein BA14k" evidence="8">
    <location>
        <begin position="22"/>
        <end position="152"/>
    </location>
</feature>
<keyword evidence="4" id="KW-1003">Cell membrane</keyword>
<evidence type="ECO:0000313" key="9">
    <source>
        <dbReference type="EMBL" id="MEQ1407412.1"/>
    </source>
</evidence>
<feature type="signal peptide" evidence="8">
    <location>
        <begin position="1"/>
        <end position="21"/>
    </location>
</feature>
<evidence type="ECO:0000256" key="5">
    <source>
        <dbReference type="ARBA" id="ARBA00022734"/>
    </source>
</evidence>
<comment type="function">
    <text evidence="6">Has immunoglobulin-binding and hemagglutination properties, and can bind to mannose. Essential for virulence. May be involved in LPS biosynthesis or polysaccharide transport.</text>
</comment>
<feature type="transmembrane region" description="Helical" evidence="7">
    <location>
        <begin position="75"/>
        <end position="94"/>
    </location>
</feature>
<organism evidence="9 10">
    <name type="scientific">Neorhizobium phenanthreniclasticum</name>
    <dbReference type="NCBI Taxonomy" id="3157917"/>
    <lineage>
        <taxon>Bacteria</taxon>
        <taxon>Pseudomonadati</taxon>
        <taxon>Pseudomonadota</taxon>
        <taxon>Alphaproteobacteria</taxon>
        <taxon>Hyphomicrobiales</taxon>
        <taxon>Rhizobiaceae</taxon>
        <taxon>Rhizobium/Agrobacterium group</taxon>
        <taxon>Neorhizobium</taxon>
    </lineage>
</organism>
<dbReference type="EMBL" id="JBEAAL010000018">
    <property type="protein sequence ID" value="MEQ1407412.1"/>
    <property type="molecule type" value="Genomic_DNA"/>
</dbReference>
<evidence type="ECO:0000256" key="8">
    <source>
        <dbReference type="SAM" id="SignalP"/>
    </source>
</evidence>
<evidence type="ECO:0000256" key="1">
    <source>
        <dbReference type="ARBA" id="ARBA00004167"/>
    </source>
</evidence>
<accession>A0ABV0M6B5</accession>
<comment type="subcellular location">
    <subcellularLocation>
        <location evidence="1">Membrane</location>
        <topology evidence="1">Single-pass membrane protein</topology>
    </subcellularLocation>
</comment>
<evidence type="ECO:0000256" key="2">
    <source>
        <dbReference type="ARBA" id="ARBA00010270"/>
    </source>
</evidence>
<dbReference type="RefSeq" id="WP_348863880.1">
    <property type="nucleotide sequence ID" value="NZ_JBEAAL010000018.1"/>
</dbReference>
<name>A0ABV0M6B5_9HYPH</name>
<evidence type="ECO:0000256" key="7">
    <source>
        <dbReference type="SAM" id="Phobius"/>
    </source>
</evidence>
<evidence type="ECO:0000256" key="4">
    <source>
        <dbReference type="ARBA" id="ARBA00022475"/>
    </source>
</evidence>
<keyword evidence="7" id="KW-0472">Membrane</keyword>
<comment type="similarity">
    <text evidence="2">Belongs to the BA14k family.</text>
</comment>
<evidence type="ECO:0000256" key="6">
    <source>
        <dbReference type="ARBA" id="ARBA00025321"/>
    </source>
</evidence>
<keyword evidence="7" id="KW-0812">Transmembrane</keyword>
<reference evidence="9 10" key="1">
    <citation type="submission" date="2024-05" db="EMBL/GenBank/DDBJ databases">
        <title>Neorhizobium sp. Rsf11, a plant growth promoting and heavy metal resistant PAH-degrader.</title>
        <authorList>
            <person name="Golubev S.N."/>
            <person name="Muratova A.Y."/>
            <person name="Markelova M.I."/>
        </authorList>
    </citation>
    <scope>NUCLEOTIDE SEQUENCE [LARGE SCALE GENOMIC DNA]</scope>
    <source>
        <strain evidence="9 10">Rsf11</strain>
    </source>
</reference>
<protein>
    <recommendedName>
        <fullName evidence="3">Lectin-like protein BA14k</fullName>
    </recommendedName>
</protein>
<keyword evidence="10" id="KW-1185">Reference proteome</keyword>
<dbReference type="Pfam" id="PF07886">
    <property type="entry name" value="BA14K"/>
    <property type="match status" value="1"/>
</dbReference>
<comment type="caution">
    <text evidence="9">The sequence shown here is derived from an EMBL/GenBank/DDBJ whole genome shotgun (WGS) entry which is preliminary data.</text>
</comment>
<keyword evidence="7" id="KW-1133">Transmembrane helix</keyword>
<proteinExistence type="inferred from homology"/>
<keyword evidence="5" id="KW-0430">Lectin</keyword>
<evidence type="ECO:0000313" key="10">
    <source>
        <dbReference type="Proteomes" id="UP001496627"/>
    </source>
</evidence>
<dbReference type="Proteomes" id="UP001496627">
    <property type="component" value="Unassembled WGS sequence"/>
</dbReference>
<dbReference type="InterPro" id="IPR012413">
    <property type="entry name" value="BA14K"/>
</dbReference>
<evidence type="ECO:0000256" key="3">
    <source>
        <dbReference type="ARBA" id="ARBA00020552"/>
    </source>
</evidence>
<gene>
    <name evidence="9" type="ORF">ABK249_21025</name>
</gene>
<keyword evidence="8" id="KW-0732">Signal</keyword>